<dbReference type="Proteomes" id="UP001595909">
    <property type="component" value="Unassembled WGS sequence"/>
</dbReference>
<organism evidence="2 3">
    <name type="scientific">Actinomycetospora chibensis</name>
    <dbReference type="NCBI Taxonomy" id="663606"/>
    <lineage>
        <taxon>Bacteria</taxon>
        <taxon>Bacillati</taxon>
        <taxon>Actinomycetota</taxon>
        <taxon>Actinomycetes</taxon>
        <taxon>Pseudonocardiales</taxon>
        <taxon>Pseudonocardiaceae</taxon>
        <taxon>Actinomycetospora</taxon>
    </lineage>
</organism>
<proteinExistence type="predicted"/>
<reference evidence="3" key="1">
    <citation type="journal article" date="2019" name="Int. J. Syst. Evol. Microbiol.">
        <title>The Global Catalogue of Microorganisms (GCM) 10K type strain sequencing project: providing services to taxonomists for standard genome sequencing and annotation.</title>
        <authorList>
            <consortium name="The Broad Institute Genomics Platform"/>
            <consortium name="The Broad Institute Genome Sequencing Center for Infectious Disease"/>
            <person name="Wu L."/>
            <person name="Ma J."/>
        </authorList>
    </citation>
    <scope>NUCLEOTIDE SEQUENCE [LARGE SCALE GENOMIC DNA]</scope>
    <source>
        <strain evidence="3">CCUG 50347</strain>
    </source>
</reference>
<evidence type="ECO:0000259" key="1">
    <source>
        <dbReference type="PROSITE" id="PS50206"/>
    </source>
</evidence>
<dbReference type="RefSeq" id="WP_378015054.1">
    <property type="nucleotide sequence ID" value="NZ_BAABHN010000067.1"/>
</dbReference>
<dbReference type="PROSITE" id="PS50206">
    <property type="entry name" value="RHODANESE_3"/>
    <property type="match status" value="1"/>
</dbReference>
<dbReference type="CDD" id="cd00158">
    <property type="entry name" value="RHOD"/>
    <property type="match status" value="1"/>
</dbReference>
<sequence>MFTADVDTREAERLAADGTVLLLDVREHDEWAAGHAPGAIHVPLAELDPATLPGDRPIVAVCRSGNRSGKAAATIGAAGLRVRNMAGGMNAWAEAGQPVVRDDGSTGVIG</sequence>
<keyword evidence="3" id="KW-1185">Reference proteome</keyword>
<comment type="caution">
    <text evidence="2">The sequence shown here is derived from an EMBL/GenBank/DDBJ whole genome shotgun (WGS) entry which is preliminary data.</text>
</comment>
<evidence type="ECO:0000313" key="3">
    <source>
        <dbReference type="Proteomes" id="UP001595909"/>
    </source>
</evidence>
<evidence type="ECO:0000313" key="2">
    <source>
        <dbReference type="EMBL" id="MFC4836551.1"/>
    </source>
</evidence>
<dbReference type="EMBL" id="JBHSIM010000067">
    <property type="protein sequence ID" value="MFC4836551.1"/>
    <property type="molecule type" value="Genomic_DNA"/>
</dbReference>
<dbReference type="Gene3D" id="3.40.250.10">
    <property type="entry name" value="Rhodanese-like domain"/>
    <property type="match status" value="1"/>
</dbReference>
<dbReference type="InterPro" id="IPR050229">
    <property type="entry name" value="GlpE_sulfurtransferase"/>
</dbReference>
<feature type="domain" description="Rhodanese" evidence="1">
    <location>
        <begin position="16"/>
        <end position="101"/>
    </location>
</feature>
<protein>
    <submittedName>
        <fullName evidence="2">Rhodanese-like domain-containing protein</fullName>
    </submittedName>
</protein>
<dbReference type="SMART" id="SM00450">
    <property type="entry name" value="RHOD"/>
    <property type="match status" value="1"/>
</dbReference>
<dbReference type="InterPro" id="IPR036873">
    <property type="entry name" value="Rhodanese-like_dom_sf"/>
</dbReference>
<dbReference type="Pfam" id="PF00581">
    <property type="entry name" value="Rhodanese"/>
    <property type="match status" value="1"/>
</dbReference>
<name>A0ABV9RQP8_9PSEU</name>
<dbReference type="InterPro" id="IPR001763">
    <property type="entry name" value="Rhodanese-like_dom"/>
</dbReference>
<dbReference type="SUPFAM" id="SSF52821">
    <property type="entry name" value="Rhodanese/Cell cycle control phosphatase"/>
    <property type="match status" value="1"/>
</dbReference>
<dbReference type="PANTHER" id="PTHR43031:SF1">
    <property type="entry name" value="PYRIDINE NUCLEOTIDE-DISULPHIDE OXIDOREDUCTASE"/>
    <property type="match status" value="1"/>
</dbReference>
<accession>A0ABV9RQP8</accession>
<gene>
    <name evidence="2" type="ORF">ACFPEL_29405</name>
</gene>
<dbReference type="PANTHER" id="PTHR43031">
    <property type="entry name" value="FAD-DEPENDENT OXIDOREDUCTASE"/>
    <property type="match status" value="1"/>
</dbReference>